<dbReference type="Pfam" id="PF07394">
    <property type="entry name" value="DUF1501"/>
    <property type="match status" value="1"/>
</dbReference>
<name>X0S5D7_9ZZZZ</name>
<proteinExistence type="predicted"/>
<evidence type="ECO:0008006" key="2">
    <source>
        <dbReference type="Google" id="ProtNLM"/>
    </source>
</evidence>
<dbReference type="EMBL" id="BARS01005293">
    <property type="protein sequence ID" value="GAF71142.1"/>
    <property type="molecule type" value="Genomic_DNA"/>
</dbReference>
<sequence length="378" mass="42154">MHFFMSIESEMSQLQHRIQQQSSRRHFLASSAMSVGSLATAWLLNDQQLLAGGAPKPEMEPHQFDLTTKPPVETGRANAMISLFMQGGPSHIDLMDPKPLLKKYHLKEYPHEIARDDALGASSKTFASPWKFRPRGQCGTEISELLPGLASIADDVTIIRSMHTSVNNHIQSIRALNSGEILSGRPSVGSWLCYALGAESQQLPAYVAMVDPSGVPVDGTHNWSNGWLPSLFQGTVIRPREPRILNLDSQQQLSGKAQERFLSYLTNLNRRHRDERPGELDLGARIASFQLAARMQIAAKEALDLSKETKATHEMYGIGREPTDGYGKRCLIARRLIERGVRFIQIFTGTQYWDHHGNIRNNLPAACRKVDRPCAALV</sequence>
<evidence type="ECO:0000313" key="1">
    <source>
        <dbReference type="EMBL" id="GAF71142.1"/>
    </source>
</evidence>
<comment type="caution">
    <text evidence="1">The sequence shown here is derived from an EMBL/GenBank/DDBJ whole genome shotgun (WGS) entry which is preliminary data.</text>
</comment>
<accession>X0S5D7</accession>
<dbReference type="AlphaFoldDB" id="X0S5D7"/>
<organism evidence="1">
    <name type="scientific">marine sediment metagenome</name>
    <dbReference type="NCBI Taxonomy" id="412755"/>
    <lineage>
        <taxon>unclassified sequences</taxon>
        <taxon>metagenomes</taxon>
        <taxon>ecological metagenomes</taxon>
    </lineage>
</organism>
<protein>
    <recommendedName>
        <fullName evidence="2">DUF1501 domain-containing protein</fullName>
    </recommendedName>
</protein>
<feature type="non-terminal residue" evidence="1">
    <location>
        <position position="378"/>
    </location>
</feature>
<reference evidence="1" key="1">
    <citation type="journal article" date="2014" name="Front. Microbiol.">
        <title>High frequency of phylogenetically diverse reductive dehalogenase-homologous genes in deep subseafloor sedimentary metagenomes.</title>
        <authorList>
            <person name="Kawai M."/>
            <person name="Futagami T."/>
            <person name="Toyoda A."/>
            <person name="Takaki Y."/>
            <person name="Nishi S."/>
            <person name="Hori S."/>
            <person name="Arai W."/>
            <person name="Tsubouchi T."/>
            <person name="Morono Y."/>
            <person name="Uchiyama I."/>
            <person name="Ito T."/>
            <person name="Fujiyama A."/>
            <person name="Inagaki F."/>
            <person name="Takami H."/>
        </authorList>
    </citation>
    <scope>NUCLEOTIDE SEQUENCE</scope>
    <source>
        <strain evidence="1">Expedition CK06-06</strain>
    </source>
</reference>
<gene>
    <name evidence="1" type="ORF">S01H1_10369</name>
</gene>
<dbReference type="PANTHER" id="PTHR43737">
    <property type="entry name" value="BLL7424 PROTEIN"/>
    <property type="match status" value="1"/>
</dbReference>
<dbReference type="PANTHER" id="PTHR43737:SF1">
    <property type="entry name" value="DUF1501 DOMAIN-CONTAINING PROTEIN"/>
    <property type="match status" value="1"/>
</dbReference>
<dbReference type="InterPro" id="IPR010869">
    <property type="entry name" value="DUF1501"/>
</dbReference>